<keyword evidence="3" id="KW-1185">Reference proteome</keyword>
<reference evidence="2 3" key="1">
    <citation type="submission" date="2024-07" db="EMBL/GenBank/DDBJ databases">
        <title>Draft Genome Sequence of Ferrimicrobium acidiphilum Strain YE2023, Isolated from a Pulp of Bioleach Reactor.</title>
        <authorList>
            <person name="Elkina Y.A."/>
            <person name="Bulaeva A.G."/>
            <person name="Beletsky A.V."/>
            <person name="Mardanov A.V."/>
        </authorList>
    </citation>
    <scope>NUCLEOTIDE SEQUENCE [LARGE SCALE GENOMIC DNA]</scope>
    <source>
        <strain evidence="2 3">YE2023</strain>
    </source>
</reference>
<feature type="transmembrane region" description="Helical" evidence="1">
    <location>
        <begin position="29"/>
        <end position="47"/>
    </location>
</feature>
<feature type="transmembrane region" description="Helical" evidence="1">
    <location>
        <begin position="5"/>
        <end position="23"/>
    </location>
</feature>
<comment type="caution">
    <text evidence="2">The sequence shown here is derived from an EMBL/GenBank/DDBJ whole genome shotgun (WGS) entry which is preliminary data.</text>
</comment>
<keyword evidence="1" id="KW-0812">Transmembrane</keyword>
<keyword evidence="1" id="KW-0472">Membrane</keyword>
<keyword evidence="1" id="KW-1133">Transmembrane helix</keyword>
<name>A0ABV3Y408_9ACTN</name>
<evidence type="ECO:0000313" key="3">
    <source>
        <dbReference type="Proteomes" id="UP001560267"/>
    </source>
</evidence>
<dbReference type="RefSeq" id="WP_276989876.1">
    <property type="nucleotide sequence ID" value="NZ_JBFSHR010000043.1"/>
</dbReference>
<sequence length="66" mass="7227">MRLRVLLIVAGILVVCIAGAFMISRTLGVAAIIGSVFFLIVFGLAFIRPPLRTEDELYDEDGRSDD</sequence>
<evidence type="ECO:0000313" key="2">
    <source>
        <dbReference type="EMBL" id="MEX6430260.1"/>
    </source>
</evidence>
<gene>
    <name evidence="2" type="ORF">AB6A68_10515</name>
</gene>
<dbReference type="Proteomes" id="UP001560267">
    <property type="component" value="Unassembled WGS sequence"/>
</dbReference>
<evidence type="ECO:0000256" key="1">
    <source>
        <dbReference type="SAM" id="Phobius"/>
    </source>
</evidence>
<protein>
    <submittedName>
        <fullName evidence="2">Uncharacterized protein</fullName>
    </submittedName>
</protein>
<dbReference type="EMBL" id="JBFSHR010000043">
    <property type="protein sequence ID" value="MEX6430260.1"/>
    <property type="molecule type" value="Genomic_DNA"/>
</dbReference>
<organism evidence="2 3">
    <name type="scientific">Ferrimicrobium acidiphilum</name>
    <dbReference type="NCBI Taxonomy" id="121039"/>
    <lineage>
        <taxon>Bacteria</taxon>
        <taxon>Bacillati</taxon>
        <taxon>Actinomycetota</taxon>
        <taxon>Acidimicrobiia</taxon>
        <taxon>Acidimicrobiales</taxon>
        <taxon>Acidimicrobiaceae</taxon>
        <taxon>Ferrimicrobium</taxon>
    </lineage>
</organism>
<accession>A0ABV3Y408</accession>
<proteinExistence type="predicted"/>